<name>A0A8J5Y3Y3_DIALT</name>
<protein>
    <submittedName>
        <fullName evidence="1">Uncharacterized protein</fullName>
    </submittedName>
</protein>
<evidence type="ECO:0000313" key="1">
    <source>
        <dbReference type="EMBL" id="KAG8471205.1"/>
    </source>
</evidence>
<dbReference type="OrthoDB" id="10340788at2759"/>
<dbReference type="EMBL" id="JAGTXO010000001">
    <property type="protein sequence ID" value="KAG8471205.1"/>
    <property type="molecule type" value="Genomic_DNA"/>
</dbReference>
<evidence type="ECO:0000313" key="2">
    <source>
        <dbReference type="Proteomes" id="UP000751190"/>
    </source>
</evidence>
<proteinExistence type="predicted"/>
<reference evidence="1" key="1">
    <citation type="submission" date="2021-05" db="EMBL/GenBank/DDBJ databases">
        <title>The genome of the haptophyte Pavlova lutheri (Diacronema luteri, Pavlovales) - a model for lipid biosynthesis in eukaryotic algae.</title>
        <authorList>
            <person name="Hulatt C.J."/>
            <person name="Posewitz M.C."/>
        </authorList>
    </citation>
    <scope>NUCLEOTIDE SEQUENCE</scope>
    <source>
        <strain evidence="1">NIVA-4/92</strain>
    </source>
</reference>
<gene>
    <name evidence="1" type="ORF">KFE25_009626</name>
</gene>
<dbReference type="AlphaFoldDB" id="A0A8J5Y3Y3"/>
<organism evidence="1 2">
    <name type="scientific">Diacronema lutheri</name>
    <name type="common">Unicellular marine alga</name>
    <name type="synonym">Monochrysis lutheri</name>
    <dbReference type="NCBI Taxonomy" id="2081491"/>
    <lineage>
        <taxon>Eukaryota</taxon>
        <taxon>Haptista</taxon>
        <taxon>Haptophyta</taxon>
        <taxon>Pavlovophyceae</taxon>
        <taxon>Pavlovales</taxon>
        <taxon>Pavlovaceae</taxon>
        <taxon>Diacronema</taxon>
    </lineage>
</organism>
<comment type="caution">
    <text evidence="1">The sequence shown here is derived from an EMBL/GenBank/DDBJ whole genome shotgun (WGS) entry which is preliminary data.</text>
</comment>
<dbReference type="Proteomes" id="UP000751190">
    <property type="component" value="Unassembled WGS sequence"/>
</dbReference>
<sequence length="169" mass="18747">MSTAPGSRTGRGLMDALYERDAIESFSVNMRVPAACDPKVPALAKPFTTDAPINLSATWGVRKAHVTFAEREASQVPAQDPMRAGRKGHKVLPGQFNVTWRDLEEELGFEIDPKMLNFGAIGEGCSDRAVLDRHVATVHGKKYFGLCDNKKLWYSKEPAEMLFHESVKK</sequence>
<accession>A0A8J5Y3Y3</accession>
<keyword evidence="2" id="KW-1185">Reference proteome</keyword>